<dbReference type="Proteomes" id="UP000231581">
    <property type="component" value="Unassembled WGS sequence"/>
</dbReference>
<dbReference type="PANTHER" id="PTHR40069">
    <property type="entry name" value="YWBE PROTEIN"/>
    <property type="match status" value="1"/>
</dbReference>
<accession>A0A2H0BTN6</accession>
<evidence type="ECO:0000313" key="2">
    <source>
        <dbReference type="Proteomes" id="UP000231581"/>
    </source>
</evidence>
<dbReference type="EMBL" id="PCSZ01000006">
    <property type="protein sequence ID" value="PIP60991.1"/>
    <property type="molecule type" value="Genomic_DNA"/>
</dbReference>
<protein>
    <recommendedName>
        <fullName evidence="3">YwbE family protein</fullName>
    </recommendedName>
</protein>
<dbReference type="NCBIfam" id="TIGR03833">
    <property type="entry name" value="YwbE family protein"/>
    <property type="match status" value="1"/>
</dbReference>
<comment type="caution">
    <text evidence="1">The sequence shown here is derived from an EMBL/GenBank/DDBJ whole genome shotgun (WGS) entry which is preliminary data.</text>
</comment>
<gene>
    <name evidence="1" type="ORF">COX00_00205</name>
</gene>
<proteinExistence type="predicted"/>
<dbReference type="InterPro" id="IPR019240">
    <property type="entry name" value="DUF2196"/>
</dbReference>
<dbReference type="AlphaFoldDB" id="A0A2H0BTN6"/>
<organism evidence="1 2">
    <name type="scientific">Candidatus Uhrbacteria bacterium CG22_combo_CG10-13_8_21_14_all_47_17</name>
    <dbReference type="NCBI Taxonomy" id="1975041"/>
    <lineage>
        <taxon>Bacteria</taxon>
        <taxon>Candidatus Uhriibacteriota</taxon>
    </lineage>
</organism>
<dbReference type="PANTHER" id="PTHR40069:SF1">
    <property type="entry name" value="YWBE PROTEIN"/>
    <property type="match status" value="1"/>
</dbReference>
<sequence length="67" mass="7538">MDYTDHTIRKNIHSGLHVAIVLKEDQKTGRVTYGVVKNILTSIPVHPRGIKVRLESGEVGRVQYIEA</sequence>
<dbReference type="Pfam" id="PF09962">
    <property type="entry name" value="DUF2196"/>
    <property type="match status" value="1"/>
</dbReference>
<name>A0A2H0BTN6_9BACT</name>
<evidence type="ECO:0008006" key="3">
    <source>
        <dbReference type="Google" id="ProtNLM"/>
    </source>
</evidence>
<reference evidence="1 2" key="1">
    <citation type="submission" date="2017-09" db="EMBL/GenBank/DDBJ databases">
        <title>Depth-based differentiation of microbial function through sediment-hosted aquifers and enrichment of novel symbionts in the deep terrestrial subsurface.</title>
        <authorList>
            <person name="Probst A.J."/>
            <person name="Ladd B."/>
            <person name="Jarett J.K."/>
            <person name="Geller-Mcgrath D.E."/>
            <person name="Sieber C.M."/>
            <person name="Emerson J.B."/>
            <person name="Anantharaman K."/>
            <person name="Thomas B.C."/>
            <person name="Malmstrom R."/>
            <person name="Stieglmeier M."/>
            <person name="Klingl A."/>
            <person name="Woyke T."/>
            <person name="Ryan C.M."/>
            <person name="Banfield J.F."/>
        </authorList>
    </citation>
    <scope>NUCLEOTIDE SEQUENCE [LARGE SCALE GENOMIC DNA]</scope>
    <source>
        <strain evidence="1">CG22_combo_CG10-13_8_21_14_all_47_17</strain>
    </source>
</reference>
<evidence type="ECO:0000313" key="1">
    <source>
        <dbReference type="EMBL" id="PIP60991.1"/>
    </source>
</evidence>